<comment type="cofactor">
    <cofactor evidence="5">
        <name>FAD</name>
        <dbReference type="ChEBI" id="CHEBI:57692"/>
    </cofactor>
</comment>
<evidence type="ECO:0000313" key="6">
    <source>
        <dbReference type="EMBL" id="CDP14465.1"/>
    </source>
</evidence>
<gene>
    <name evidence="6" type="ORF">GSCOC_T00040957001</name>
</gene>
<dbReference type="PANTHER" id="PTHR23023">
    <property type="entry name" value="DIMETHYLANILINE MONOOXYGENASE"/>
    <property type="match status" value="1"/>
</dbReference>
<evidence type="ECO:0000256" key="3">
    <source>
        <dbReference type="ARBA" id="ARBA00022827"/>
    </source>
</evidence>
<dbReference type="InterPro" id="IPR050346">
    <property type="entry name" value="FMO-like"/>
</dbReference>
<dbReference type="STRING" id="49390.A0A068V0Y7"/>
<evidence type="ECO:0000313" key="7">
    <source>
        <dbReference type="Proteomes" id="UP000295252"/>
    </source>
</evidence>
<keyword evidence="7" id="KW-1185">Reference proteome</keyword>
<sequence length="108" mass="12416">MFFKVQISLSHIFPPALAPWLSFVGLLWKVVPFPLFEFQSKWIAGTLCGRLSLPSPKEMMADIQAFYSSMEASGTPKRYTHNMAGYQFEYDDWLAAQCGCLPTEEWRK</sequence>
<dbReference type="SMR" id="A0A068V0Y7"/>
<dbReference type="Gramene" id="CDP14465">
    <property type="protein sequence ID" value="CDP14465"/>
    <property type="gene ID" value="GSCOC_T00040957001"/>
</dbReference>
<keyword evidence="2 5" id="KW-0285">Flavoprotein</keyword>
<reference evidence="7" key="1">
    <citation type="journal article" date="2014" name="Science">
        <title>The coffee genome provides insight into the convergent evolution of caffeine biosynthesis.</title>
        <authorList>
            <person name="Denoeud F."/>
            <person name="Carretero-Paulet L."/>
            <person name="Dereeper A."/>
            <person name="Droc G."/>
            <person name="Guyot R."/>
            <person name="Pietrella M."/>
            <person name="Zheng C."/>
            <person name="Alberti A."/>
            <person name="Anthony F."/>
            <person name="Aprea G."/>
            <person name="Aury J.M."/>
            <person name="Bento P."/>
            <person name="Bernard M."/>
            <person name="Bocs S."/>
            <person name="Campa C."/>
            <person name="Cenci A."/>
            <person name="Combes M.C."/>
            <person name="Crouzillat D."/>
            <person name="Da Silva C."/>
            <person name="Daddiego L."/>
            <person name="De Bellis F."/>
            <person name="Dussert S."/>
            <person name="Garsmeur O."/>
            <person name="Gayraud T."/>
            <person name="Guignon V."/>
            <person name="Jahn K."/>
            <person name="Jamilloux V."/>
            <person name="Joet T."/>
            <person name="Labadie K."/>
            <person name="Lan T."/>
            <person name="Leclercq J."/>
            <person name="Lepelley M."/>
            <person name="Leroy T."/>
            <person name="Li L.T."/>
            <person name="Librado P."/>
            <person name="Lopez L."/>
            <person name="Munoz A."/>
            <person name="Noel B."/>
            <person name="Pallavicini A."/>
            <person name="Perrotta G."/>
            <person name="Poncet V."/>
            <person name="Pot D."/>
            <person name="Priyono X."/>
            <person name="Rigoreau M."/>
            <person name="Rouard M."/>
            <person name="Rozas J."/>
            <person name="Tranchant-Dubreuil C."/>
            <person name="VanBuren R."/>
            <person name="Zhang Q."/>
            <person name="Andrade A.C."/>
            <person name="Argout X."/>
            <person name="Bertrand B."/>
            <person name="de Kochko A."/>
            <person name="Graziosi G."/>
            <person name="Henry R.J."/>
            <person name="Jayarama X."/>
            <person name="Ming R."/>
            <person name="Nagai C."/>
            <person name="Rounsley S."/>
            <person name="Sankoff D."/>
            <person name="Giuliano G."/>
            <person name="Albert V.A."/>
            <person name="Wincker P."/>
            <person name="Lashermes P."/>
        </authorList>
    </citation>
    <scope>NUCLEOTIDE SEQUENCE [LARGE SCALE GENOMIC DNA]</scope>
    <source>
        <strain evidence="7">cv. DH200-94</strain>
    </source>
</reference>
<keyword evidence="4 5" id="KW-0560">Oxidoreductase</keyword>
<proteinExistence type="inferred from homology"/>
<dbReference type="OrthoDB" id="66881at2759"/>
<organism evidence="6 7">
    <name type="scientific">Coffea canephora</name>
    <name type="common">Robusta coffee</name>
    <dbReference type="NCBI Taxonomy" id="49390"/>
    <lineage>
        <taxon>Eukaryota</taxon>
        <taxon>Viridiplantae</taxon>
        <taxon>Streptophyta</taxon>
        <taxon>Embryophyta</taxon>
        <taxon>Tracheophyta</taxon>
        <taxon>Spermatophyta</taxon>
        <taxon>Magnoliopsida</taxon>
        <taxon>eudicotyledons</taxon>
        <taxon>Gunneridae</taxon>
        <taxon>Pentapetalae</taxon>
        <taxon>asterids</taxon>
        <taxon>lamiids</taxon>
        <taxon>Gentianales</taxon>
        <taxon>Rubiaceae</taxon>
        <taxon>Ixoroideae</taxon>
        <taxon>Gardenieae complex</taxon>
        <taxon>Bertiereae - Coffeeae clade</taxon>
        <taxon>Coffeeae</taxon>
        <taxon>Coffea</taxon>
    </lineage>
</organism>
<dbReference type="GO" id="GO:0004499">
    <property type="term" value="F:N,N-dimethylaniline monooxygenase activity"/>
    <property type="evidence" value="ECO:0007669"/>
    <property type="project" value="InterPro"/>
</dbReference>
<dbReference type="PhylomeDB" id="A0A068V0Y7"/>
<dbReference type="SUPFAM" id="SSF51905">
    <property type="entry name" value="FAD/NAD(P)-binding domain"/>
    <property type="match status" value="1"/>
</dbReference>
<dbReference type="OMA" id="YMASSVE"/>
<evidence type="ECO:0000256" key="4">
    <source>
        <dbReference type="ARBA" id="ARBA00023002"/>
    </source>
</evidence>
<dbReference type="InterPro" id="IPR020946">
    <property type="entry name" value="Flavin_mOase-like"/>
</dbReference>
<name>A0A068V0Y7_COFCA</name>
<protein>
    <recommendedName>
        <fullName evidence="5">Flavin-containing monooxygenase</fullName>
        <ecNumber evidence="5">1.-.-.-</ecNumber>
    </recommendedName>
</protein>
<dbReference type="EC" id="1.-.-.-" evidence="5"/>
<dbReference type="EMBL" id="HG739170">
    <property type="protein sequence ID" value="CDP14465.1"/>
    <property type="molecule type" value="Genomic_DNA"/>
</dbReference>
<keyword evidence="5" id="KW-0503">Monooxygenase</keyword>
<dbReference type="Gene3D" id="3.50.50.60">
    <property type="entry name" value="FAD/NAD(P)-binding domain"/>
    <property type="match status" value="1"/>
</dbReference>
<dbReference type="AlphaFoldDB" id="A0A068V0Y7"/>
<dbReference type="InterPro" id="IPR036188">
    <property type="entry name" value="FAD/NAD-bd_sf"/>
</dbReference>
<dbReference type="GO" id="GO:0050661">
    <property type="term" value="F:NADP binding"/>
    <property type="evidence" value="ECO:0007669"/>
    <property type="project" value="InterPro"/>
</dbReference>
<dbReference type="InParanoid" id="A0A068V0Y7"/>
<keyword evidence="3 5" id="KW-0274">FAD</keyword>
<comment type="similarity">
    <text evidence="1 5">Belongs to the FMO family.</text>
</comment>
<dbReference type="Proteomes" id="UP000295252">
    <property type="component" value="Chromosome X"/>
</dbReference>
<evidence type="ECO:0000256" key="5">
    <source>
        <dbReference type="RuleBase" id="RU361177"/>
    </source>
</evidence>
<evidence type="ECO:0000256" key="2">
    <source>
        <dbReference type="ARBA" id="ARBA00022630"/>
    </source>
</evidence>
<accession>A0A068V0Y7</accession>
<dbReference type="GO" id="GO:0050660">
    <property type="term" value="F:flavin adenine dinucleotide binding"/>
    <property type="evidence" value="ECO:0007669"/>
    <property type="project" value="InterPro"/>
</dbReference>
<evidence type="ECO:0000256" key="1">
    <source>
        <dbReference type="ARBA" id="ARBA00009183"/>
    </source>
</evidence>
<dbReference type="Pfam" id="PF00743">
    <property type="entry name" value="FMO-like"/>
    <property type="match status" value="1"/>
</dbReference>